<evidence type="ECO:0000256" key="4">
    <source>
        <dbReference type="ARBA" id="ARBA00022989"/>
    </source>
</evidence>
<keyword evidence="2" id="KW-0813">Transport</keyword>
<gene>
    <name evidence="9" type="ORF">AMORRO_LOCUS18242</name>
</gene>
<reference evidence="9" key="1">
    <citation type="submission" date="2021-06" db="EMBL/GenBank/DDBJ databases">
        <authorList>
            <person name="Kallberg Y."/>
            <person name="Tangrot J."/>
            <person name="Rosling A."/>
        </authorList>
    </citation>
    <scope>NUCLEOTIDE SEQUENCE</scope>
    <source>
        <strain evidence="9">CL551</strain>
    </source>
</reference>
<dbReference type="Proteomes" id="UP000789342">
    <property type="component" value="Unassembled WGS sequence"/>
</dbReference>
<dbReference type="AlphaFoldDB" id="A0A9N9P5M6"/>
<dbReference type="InterPro" id="IPR004837">
    <property type="entry name" value="NaCa_Exmemb"/>
</dbReference>
<keyword evidence="6 7" id="KW-0472">Membrane</keyword>
<proteinExistence type="predicted"/>
<accession>A0A9N9P5M6</accession>
<feature type="transmembrane region" description="Helical" evidence="7">
    <location>
        <begin position="27"/>
        <end position="49"/>
    </location>
</feature>
<keyword evidence="4 7" id="KW-1133">Transmembrane helix</keyword>
<dbReference type="GO" id="GO:0012505">
    <property type="term" value="C:endomembrane system"/>
    <property type="evidence" value="ECO:0007669"/>
    <property type="project" value="UniProtKB-SubCell"/>
</dbReference>
<feature type="transmembrane region" description="Helical" evidence="7">
    <location>
        <begin position="87"/>
        <end position="106"/>
    </location>
</feature>
<comment type="subcellular location">
    <subcellularLocation>
        <location evidence="1">Endomembrane system</location>
        <topology evidence="1">Multi-pass membrane protein</topology>
    </subcellularLocation>
</comment>
<dbReference type="EMBL" id="CAJVPV010062675">
    <property type="protein sequence ID" value="CAG8792157.1"/>
    <property type="molecule type" value="Genomic_DNA"/>
</dbReference>
<dbReference type="PANTHER" id="PTHR31503">
    <property type="entry name" value="VACUOLAR CALCIUM ION TRANSPORTER"/>
    <property type="match status" value="1"/>
</dbReference>
<dbReference type="GO" id="GO:0006874">
    <property type="term" value="P:intracellular calcium ion homeostasis"/>
    <property type="evidence" value="ECO:0007669"/>
    <property type="project" value="TreeGrafter"/>
</dbReference>
<evidence type="ECO:0000313" key="10">
    <source>
        <dbReference type="Proteomes" id="UP000789342"/>
    </source>
</evidence>
<evidence type="ECO:0000256" key="3">
    <source>
        <dbReference type="ARBA" id="ARBA00022692"/>
    </source>
</evidence>
<evidence type="ECO:0000256" key="6">
    <source>
        <dbReference type="ARBA" id="ARBA00023136"/>
    </source>
</evidence>
<dbReference type="InterPro" id="IPR004713">
    <property type="entry name" value="CaH_exchang"/>
</dbReference>
<sequence>NKDDVITSEEDAPISFLKHPIIWIENMISVIVRTGRVNLLLVFFIPAVLMKHYDSNKVLLTIFNFLAIVPLSNLMTTGLDDLTARIGPAYASVLHALSGNFVELFIECYALADKRYAIVRSAILGAILCSITFVSAS</sequence>
<organism evidence="9 10">
    <name type="scientific">Acaulospora morrowiae</name>
    <dbReference type="NCBI Taxonomy" id="94023"/>
    <lineage>
        <taxon>Eukaryota</taxon>
        <taxon>Fungi</taxon>
        <taxon>Fungi incertae sedis</taxon>
        <taxon>Mucoromycota</taxon>
        <taxon>Glomeromycotina</taxon>
        <taxon>Glomeromycetes</taxon>
        <taxon>Diversisporales</taxon>
        <taxon>Acaulosporaceae</taxon>
        <taxon>Acaulospora</taxon>
    </lineage>
</organism>
<keyword evidence="10" id="KW-1185">Reference proteome</keyword>
<evidence type="ECO:0000256" key="7">
    <source>
        <dbReference type="SAM" id="Phobius"/>
    </source>
</evidence>
<feature type="transmembrane region" description="Helical" evidence="7">
    <location>
        <begin position="118"/>
        <end position="136"/>
    </location>
</feature>
<evidence type="ECO:0000256" key="5">
    <source>
        <dbReference type="ARBA" id="ARBA00023065"/>
    </source>
</evidence>
<feature type="non-terminal residue" evidence="9">
    <location>
        <position position="1"/>
    </location>
</feature>
<feature type="non-terminal residue" evidence="9">
    <location>
        <position position="137"/>
    </location>
</feature>
<feature type="domain" description="Sodium/calcium exchanger membrane region" evidence="8">
    <location>
        <begin position="58"/>
        <end position="134"/>
    </location>
</feature>
<feature type="transmembrane region" description="Helical" evidence="7">
    <location>
        <begin position="58"/>
        <end position="75"/>
    </location>
</feature>
<dbReference type="PANTHER" id="PTHR31503:SF22">
    <property type="entry name" value="VACUOLAR CALCIUM ION TRANSPORTER"/>
    <property type="match status" value="1"/>
</dbReference>
<name>A0A9N9P5M6_9GLOM</name>
<keyword evidence="3 7" id="KW-0812">Transmembrane</keyword>
<dbReference type="OrthoDB" id="1699231at2759"/>
<dbReference type="GO" id="GO:0015369">
    <property type="term" value="F:calcium:proton antiporter activity"/>
    <property type="evidence" value="ECO:0007669"/>
    <property type="project" value="TreeGrafter"/>
</dbReference>
<dbReference type="Pfam" id="PF01699">
    <property type="entry name" value="Na_Ca_ex"/>
    <property type="match status" value="1"/>
</dbReference>
<dbReference type="GO" id="GO:0016020">
    <property type="term" value="C:membrane"/>
    <property type="evidence" value="ECO:0007669"/>
    <property type="project" value="InterPro"/>
</dbReference>
<evidence type="ECO:0000313" key="9">
    <source>
        <dbReference type="EMBL" id="CAG8792157.1"/>
    </source>
</evidence>
<evidence type="ECO:0000256" key="2">
    <source>
        <dbReference type="ARBA" id="ARBA00022448"/>
    </source>
</evidence>
<evidence type="ECO:0000259" key="8">
    <source>
        <dbReference type="Pfam" id="PF01699"/>
    </source>
</evidence>
<protein>
    <submittedName>
        <fullName evidence="9">16079_t:CDS:1</fullName>
    </submittedName>
</protein>
<comment type="caution">
    <text evidence="9">The sequence shown here is derived from an EMBL/GenBank/DDBJ whole genome shotgun (WGS) entry which is preliminary data.</text>
</comment>
<evidence type="ECO:0000256" key="1">
    <source>
        <dbReference type="ARBA" id="ARBA00004127"/>
    </source>
</evidence>
<keyword evidence="5" id="KW-0406">Ion transport</keyword>